<dbReference type="SUPFAM" id="SSF46785">
    <property type="entry name" value="Winged helix' DNA-binding domain"/>
    <property type="match status" value="1"/>
</dbReference>
<name>A0A0E2HGH2_9FIRM</name>
<dbReference type="GO" id="GO:0003677">
    <property type="term" value="F:DNA binding"/>
    <property type="evidence" value="ECO:0007669"/>
    <property type="project" value="UniProtKB-KW"/>
</dbReference>
<dbReference type="PROSITE" id="PS50931">
    <property type="entry name" value="HTH_LYSR"/>
    <property type="match status" value="1"/>
</dbReference>
<dbReference type="PRINTS" id="PR00039">
    <property type="entry name" value="HTHLYSR"/>
</dbReference>
<protein>
    <recommendedName>
        <fullName evidence="5">HTH lysR-type domain-containing protein</fullName>
    </recommendedName>
</protein>
<proteinExistence type="inferred from homology"/>
<dbReference type="Gene3D" id="1.10.10.10">
    <property type="entry name" value="Winged helix-like DNA-binding domain superfamily/Winged helix DNA-binding domain"/>
    <property type="match status" value="1"/>
</dbReference>
<dbReference type="PATRIC" id="fig|999408.3.peg.99"/>
<keyword evidence="2" id="KW-0805">Transcription regulation</keyword>
<dbReference type="CDD" id="cd05466">
    <property type="entry name" value="PBP2_LTTR_substrate"/>
    <property type="match status" value="1"/>
</dbReference>
<dbReference type="Pfam" id="PF00126">
    <property type="entry name" value="HTH_1"/>
    <property type="match status" value="1"/>
</dbReference>
<sequence>MTHLEIEAFFEILKAGSISCAAQNLYVTQPALSRRIKVLEAELGYPLFERNRGKRNIVLTKQGEAFIAVARKWLGVWQEAQEIKRLNSPRILNLSSVGSVSSYILPDVFEQFSQQYPQVSICFHNYHSYEAYQYIDSGLIDIAFISDHMYYKNVETIPAFFEPMVFVANNSCNYPDSISPAMLKPSQEILLPWNPEYDAWHDYWFRSRPEFEVSLDQMDLLEHALLWKDTWAIVPASVADKIVGSHVSIHCLSSPPPDRIIYYLKKTCKQTEPVSLFLKLLHKKLETIPQVTSYLSGAPD</sequence>
<dbReference type="InterPro" id="IPR036388">
    <property type="entry name" value="WH-like_DNA-bd_sf"/>
</dbReference>
<evidence type="ECO:0000256" key="2">
    <source>
        <dbReference type="ARBA" id="ARBA00023015"/>
    </source>
</evidence>
<evidence type="ECO:0000259" key="5">
    <source>
        <dbReference type="PROSITE" id="PS50931"/>
    </source>
</evidence>
<feature type="domain" description="HTH lysR-type" evidence="5">
    <location>
        <begin position="1"/>
        <end position="60"/>
    </location>
</feature>
<dbReference type="InterPro" id="IPR036390">
    <property type="entry name" value="WH_DNA-bd_sf"/>
</dbReference>
<dbReference type="InterPro" id="IPR000847">
    <property type="entry name" value="LysR_HTH_N"/>
</dbReference>
<dbReference type="GO" id="GO:0003700">
    <property type="term" value="F:DNA-binding transcription factor activity"/>
    <property type="evidence" value="ECO:0007669"/>
    <property type="project" value="InterPro"/>
</dbReference>
<dbReference type="PANTHER" id="PTHR30126">
    <property type="entry name" value="HTH-TYPE TRANSCRIPTIONAL REGULATOR"/>
    <property type="match status" value="1"/>
</dbReference>
<keyword evidence="3" id="KW-0238">DNA-binding</keyword>
<evidence type="ECO:0000256" key="3">
    <source>
        <dbReference type="ARBA" id="ARBA00023125"/>
    </source>
</evidence>
<dbReference type="SUPFAM" id="SSF53850">
    <property type="entry name" value="Periplasmic binding protein-like II"/>
    <property type="match status" value="1"/>
</dbReference>
<evidence type="ECO:0000256" key="4">
    <source>
        <dbReference type="ARBA" id="ARBA00023163"/>
    </source>
</evidence>
<reference evidence="6 7" key="1">
    <citation type="submission" date="2013-01" db="EMBL/GenBank/DDBJ databases">
        <title>The Genome Sequence of Clostridium clostridioforme 90A8.</title>
        <authorList>
            <consortium name="The Broad Institute Genome Sequencing Platform"/>
            <person name="Earl A."/>
            <person name="Ward D."/>
            <person name="Feldgarden M."/>
            <person name="Gevers D."/>
            <person name="Courvalin P."/>
            <person name="Lambert T."/>
            <person name="Walker B."/>
            <person name="Young S.K."/>
            <person name="Zeng Q."/>
            <person name="Gargeya S."/>
            <person name="Fitzgerald M."/>
            <person name="Haas B."/>
            <person name="Abouelleil A."/>
            <person name="Alvarado L."/>
            <person name="Arachchi H.M."/>
            <person name="Berlin A.M."/>
            <person name="Chapman S.B."/>
            <person name="Dewar J."/>
            <person name="Goldberg J."/>
            <person name="Griggs A."/>
            <person name="Gujja S."/>
            <person name="Hansen M."/>
            <person name="Howarth C."/>
            <person name="Imamovic A."/>
            <person name="Larimer J."/>
            <person name="McCowan C."/>
            <person name="Murphy C."/>
            <person name="Neiman D."/>
            <person name="Pearson M."/>
            <person name="Priest M."/>
            <person name="Roberts A."/>
            <person name="Saif S."/>
            <person name="Shea T."/>
            <person name="Sisk P."/>
            <person name="Sykes S."/>
            <person name="Wortman J."/>
            <person name="Nusbaum C."/>
            <person name="Birren B."/>
        </authorList>
    </citation>
    <scope>NUCLEOTIDE SEQUENCE [LARGE SCALE GENOMIC DNA]</scope>
    <source>
        <strain evidence="6 7">90A8</strain>
    </source>
</reference>
<dbReference type="Pfam" id="PF03466">
    <property type="entry name" value="LysR_substrate"/>
    <property type="match status" value="1"/>
</dbReference>
<dbReference type="HOGENOM" id="CLU_039613_8_0_9"/>
<evidence type="ECO:0000313" key="7">
    <source>
        <dbReference type="Proteomes" id="UP000013085"/>
    </source>
</evidence>
<dbReference type="AlphaFoldDB" id="A0A0E2HGH2"/>
<dbReference type="RefSeq" id="WP_002593161.1">
    <property type="nucleotide sequence ID" value="NZ_KB850976.1"/>
</dbReference>
<dbReference type="EMBL" id="AGYR01000001">
    <property type="protein sequence ID" value="ENZ20164.1"/>
    <property type="molecule type" value="Genomic_DNA"/>
</dbReference>
<keyword evidence="4" id="KW-0804">Transcription</keyword>
<gene>
    <name evidence="6" type="ORF">HMPREF1090_00093</name>
</gene>
<accession>A0A0E2HGH2</accession>
<dbReference type="InterPro" id="IPR005119">
    <property type="entry name" value="LysR_subst-bd"/>
</dbReference>
<dbReference type="Proteomes" id="UP000013085">
    <property type="component" value="Unassembled WGS sequence"/>
</dbReference>
<comment type="caution">
    <text evidence="6">The sequence shown here is derived from an EMBL/GenBank/DDBJ whole genome shotgun (WGS) entry which is preliminary data.</text>
</comment>
<comment type="similarity">
    <text evidence="1">Belongs to the LysR transcriptional regulatory family.</text>
</comment>
<organism evidence="6 7">
    <name type="scientific">[Clostridium] clostridioforme 90A8</name>
    <dbReference type="NCBI Taxonomy" id="999408"/>
    <lineage>
        <taxon>Bacteria</taxon>
        <taxon>Bacillati</taxon>
        <taxon>Bacillota</taxon>
        <taxon>Clostridia</taxon>
        <taxon>Lachnospirales</taxon>
        <taxon>Lachnospiraceae</taxon>
        <taxon>Enterocloster</taxon>
    </lineage>
</organism>
<evidence type="ECO:0000256" key="1">
    <source>
        <dbReference type="ARBA" id="ARBA00009437"/>
    </source>
</evidence>
<evidence type="ECO:0000313" key="6">
    <source>
        <dbReference type="EMBL" id="ENZ20164.1"/>
    </source>
</evidence>
<dbReference type="Gene3D" id="3.40.190.290">
    <property type="match status" value="1"/>
</dbReference>